<keyword evidence="1" id="KW-0472">Membrane</keyword>
<evidence type="ECO:0000313" key="2">
    <source>
        <dbReference type="EMBL" id="GAA0634071.1"/>
    </source>
</evidence>
<gene>
    <name evidence="2" type="ORF">GCM10009547_42620</name>
</gene>
<dbReference type="RefSeq" id="WP_344608587.1">
    <property type="nucleotide sequence ID" value="NZ_BAAAHE010000045.1"/>
</dbReference>
<accession>A0ABN1HAK1</accession>
<dbReference type="EMBL" id="BAAAHE010000045">
    <property type="protein sequence ID" value="GAA0634071.1"/>
    <property type="molecule type" value="Genomic_DNA"/>
</dbReference>
<reference evidence="2 3" key="1">
    <citation type="journal article" date="2019" name="Int. J. Syst. Evol. Microbiol.">
        <title>The Global Catalogue of Microorganisms (GCM) 10K type strain sequencing project: providing services to taxonomists for standard genome sequencing and annotation.</title>
        <authorList>
            <consortium name="The Broad Institute Genomics Platform"/>
            <consortium name="The Broad Institute Genome Sequencing Center for Infectious Disease"/>
            <person name="Wu L."/>
            <person name="Ma J."/>
        </authorList>
    </citation>
    <scope>NUCLEOTIDE SEQUENCE [LARGE SCALE GENOMIC DNA]</scope>
    <source>
        <strain evidence="2 3">JCM 10671</strain>
    </source>
</reference>
<dbReference type="Proteomes" id="UP001500957">
    <property type="component" value="Unassembled WGS sequence"/>
</dbReference>
<proteinExistence type="predicted"/>
<sequence length="52" mass="5541">MLRLLRAPGGGPAFRTRVVALLLALGMLLAAAPLLIPITRWAVHTVAPRRAT</sequence>
<keyword evidence="3" id="KW-1185">Reference proteome</keyword>
<comment type="caution">
    <text evidence="2">The sequence shown here is derived from an EMBL/GenBank/DDBJ whole genome shotgun (WGS) entry which is preliminary data.</text>
</comment>
<keyword evidence="1" id="KW-1133">Transmembrane helix</keyword>
<keyword evidence="1" id="KW-0812">Transmembrane</keyword>
<organism evidence="2 3">
    <name type="scientific">Sporichthya brevicatena</name>
    <dbReference type="NCBI Taxonomy" id="171442"/>
    <lineage>
        <taxon>Bacteria</taxon>
        <taxon>Bacillati</taxon>
        <taxon>Actinomycetota</taxon>
        <taxon>Actinomycetes</taxon>
        <taxon>Sporichthyales</taxon>
        <taxon>Sporichthyaceae</taxon>
        <taxon>Sporichthya</taxon>
    </lineage>
</organism>
<feature type="transmembrane region" description="Helical" evidence="1">
    <location>
        <begin position="20"/>
        <end position="43"/>
    </location>
</feature>
<name>A0ABN1HAK1_9ACTN</name>
<evidence type="ECO:0000313" key="3">
    <source>
        <dbReference type="Proteomes" id="UP001500957"/>
    </source>
</evidence>
<evidence type="ECO:0000256" key="1">
    <source>
        <dbReference type="SAM" id="Phobius"/>
    </source>
</evidence>
<protein>
    <submittedName>
        <fullName evidence="2">Uncharacterized protein</fullName>
    </submittedName>
</protein>